<dbReference type="PROSITE" id="PS50931">
    <property type="entry name" value="HTH_LYSR"/>
    <property type="match status" value="1"/>
</dbReference>
<dbReference type="InterPro" id="IPR005119">
    <property type="entry name" value="LysR_subst-bd"/>
</dbReference>
<sequence length="300" mass="33319">MMNENALTAFLALAETGSFQNAARAMGVSNASLSRYVGQAEDHTGLVLFNRSRNSSTLTRAGQEFLPIAQALREDLNRYATRVAGLRDTGPGTLLIGCGPLTTRTLILPALRAVRHVMPDLRFRILVSAYARPLDLLQAGDFDVFLGDLTYTPDAEDVEIMVMEKQQIQFVAHRDHEIHQRGPQTMAGIFEYPFASPHLHKHWKATLIKSLGSGAEAVERVNAQPHIECDDYNFLTGLLVEPDYVVGGMPDTFTELIRTNTVKPVSMKQNLAWNICAARKSQNTSTAVELFWNELANHRV</sequence>
<dbReference type="InterPro" id="IPR036388">
    <property type="entry name" value="WH-like_DNA-bd_sf"/>
</dbReference>
<keyword evidence="3" id="KW-0238">DNA-binding</keyword>
<dbReference type="SUPFAM" id="SSF46785">
    <property type="entry name" value="Winged helix' DNA-binding domain"/>
    <property type="match status" value="1"/>
</dbReference>
<dbReference type="Pfam" id="PF03466">
    <property type="entry name" value="LysR_substrate"/>
    <property type="match status" value="1"/>
</dbReference>
<organism evidence="6 7">
    <name type="scientific">Falsiruegeria mediterranea M17</name>
    <dbReference type="NCBI Taxonomy" id="1200281"/>
    <lineage>
        <taxon>Bacteria</taxon>
        <taxon>Pseudomonadati</taxon>
        <taxon>Pseudomonadota</taxon>
        <taxon>Alphaproteobacteria</taxon>
        <taxon>Rhodobacterales</taxon>
        <taxon>Roseobacteraceae</taxon>
        <taxon>Falsiruegeria</taxon>
    </lineage>
</organism>
<dbReference type="InterPro" id="IPR000847">
    <property type="entry name" value="LysR_HTH_N"/>
</dbReference>
<dbReference type="Proteomes" id="UP000244898">
    <property type="component" value="Unassembled WGS sequence"/>
</dbReference>
<keyword evidence="2" id="KW-0805">Transcription regulation</keyword>
<dbReference type="GO" id="GO:0003677">
    <property type="term" value="F:DNA binding"/>
    <property type="evidence" value="ECO:0007669"/>
    <property type="project" value="UniProtKB-KW"/>
</dbReference>
<accession>A0A2R8CF52</accession>
<dbReference type="Gene3D" id="1.10.10.10">
    <property type="entry name" value="Winged helix-like DNA-binding domain superfamily/Winged helix DNA-binding domain"/>
    <property type="match status" value="1"/>
</dbReference>
<dbReference type="AlphaFoldDB" id="A0A2R8CF52"/>
<dbReference type="OrthoDB" id="7702307at2"/>
<dbReference type="GO" id="GO:0005829">
    <property type="term" value="C:cytosol"/>
    <property type="evidence" value="ECO:0007669"/>
    <property type="project" value="TreeGrafter"/>
</dbReference>
<evidence type="ECO:0000313" key="6">
    <source>
        <dbReference type="EMBL" id="SPJ31029.1"/>
    </source>
</evidence>
<feature type="domain" description="HTH lysR-type" evidence="5">
    <location>
        <begin position="2"/>
        <end position="59"/>
    </location>
</feature>
<evidence type="ECO:0000256" key="1">
    <source>
        <dbReference type="ARBA" id="ARBA00009437"/>
    </source>
</evidence>
<dbReference type="InterPro" id="IPR050950">
    <property type="entry name" value="HTH-type_LysR_regulators"/>
</dbReference>
<reference evidence="7" key="1">
    <citation type="submission" date="2018-03" db="EMBL/GenBank/DDBJ databases">
        <authorList>
            <person name="Rodrigo-Torres L."/>
            <person name="Arahal R. D."/>
            <person name="Lucena T."/>
        </authorList>
    </citation>
    <scope>NUCLEOTIDE SEQUENCE [LARGE SCALE GENOMIC DNA]</scope>
    <source>
        <strain evidence="7">CECT 7615</strain>
    </source>
</reference>
<evidence type="ECO:0000256" key="2">
    <source>
        <dbReference type="ARBA" id="ARBA00023015"/>
    </source>
</evidence>
<dbReference type="Pfam" id="PF00126">
    <property type="entry name" value="HTH_1"/>
    <property type="match status" value="1"/>
</dbReference>
<name>A0A2R8CF52_9RHOB</name>
<keyword evidence="4" id="KW-0804">Transcription</keyword>
<evidence type="ECO:0000256" key="3">
    <source>
        <dbReference type="ARBA" id="ARBA00023125"/>
    </source>
</evidence>
<dbReference type="Gene3D" id="3.40.190.290">
    <property type="match status" value="1"/>
</dbReference>
<evidence type="ECO:0000256" key="4">
    <source>
        <dbReference type="ARBA" id="ARBA00023163"/>
    </source>
</evidence>
<comment type="similarity">
    <text evidence="1">Belongs to the LysR transcriptional regulatory family.</text>
</comment>
<dbReference type="InterPro" id="IPR036390">
    <property type="entry name" value="WH_DNA-bd_sf"/>
</dbReference>
<keyword evidence="7" id="KW-1185">Reference proteome</keyword>
<dbReference type="PANTHER" id="PTHR30419">
    <property type="entry name" value="HTH-TYPE TRANSCRIPTIONAL REGULATOR YBHD"/>
    <property type="match status" value="1"/>
</dbReference>
<dbReference type="EMBL" id="ONZG01000015">
    <property type="protein sequence ID" value="SPJ31029.1"/>
    <property type="molecule type" value="Genomic_DNA"/>
</dbReference>
<dbReference type="SUPFAM" id="SSF53850">
    <property type="entry name" value="Periplasmic binding protein-like II"/>
    <property type="match status" value="1"/>
</dbReference>
<dbReference type="RefSeq" id="WP_108792058.1">
    <property type="nucleotide sequence ID" value="NZ_ONZG01000015.1"/>
</dbReference>
<evidence type="ECO:0000313" key="7">
    <source>
        <dbReference type="Proteomes" id="UP000244898"/>
    </source>
</evidence>
<evidence type="ECO:0000259" key="5">
    <source>
        <dbReference type="PROSITE" id="PS50931"/>
    </source>
</evidence>
<protein>
    <submittedName>
        <fullName evidence="6">HTH-type transcriptional regulator CynR</fullName>
    </submittedName>
</protein>
<dbReference type="GO" id="GO:0003700">
    <property type="term" value="F:DNA-binding transcription factor activity"/>
    <property type="evidence" value="ECO:0007669"/>
    <property type="project" value="InterPro"/>
</dbReference>
<dbReference type="PANTHER" id="PTHR30419:SF8">
    <property type="entry name" value="NITROGEN ASSIMILATION TRANSCRIPTIONAL ACTIVATOR-RELATED"/>
    <property type="match status" value="1"/>
</dbReference>
<gene>
    <name evidence="6" type="primary">cynR_5</name>
    <name evidence="6" type="ORF">TRM7615_04568</name>
</gene>
<proteinExistence type="inferred from homology"/>